<keyword evidence="1" id="KW-1133">Transmembrane helix</keyword>
<reference evidence="2" key="2">
    <citation type="journal article" date="2022" name="Microbiol. Resour. Announc.">
        <title>Metagenome Sequencing to Explore Phylogenomics of Terrestrial Cyanobacteria.</title>
        <authorList>
            <person name="Ward R.D."/>
            <person name="Stajich J.E."/>
            <person name="Johansen J.R."/>
            <person name="Huntemann M."/>
            <person name="Clum A."/>
            <person name="Foster B."/>
            <person name="Foster B."/>
            <person name="Roux S."/>
            <person name="Palaniappan K."/>
            <person name="Varghese N."/>
            <person name="Mukherjee S."/>
            <person name="Reddy T.B.K."/>
            <person name="Daum C."/>
            <person name="Copeland A."/>
            <person name="Chen I.A."/>
            <person name="Ivanova N.N."/>
            <person name="Kyrpides N.C."/>
            <person name="Shapiro N."/>
            <person name="Eloe-Fadrosh E.A."/>
            <person name="Pietrasiak N."/>
        </authorList>
    </citation>
    <scope>NUCLEOTIDE SEQUENCE</scope>
    <source>
        <strain evidence="2">GSE-NOS-MK-12-04C</strain>
    </source>
</reference>
<gene>
    <name evidence="2" type="ORF">KME60_24735</name>
</gene>
<feature type="transmembrane region" description="Helical" evidence="1">
    <location>
        <begin position="109"/>
        <end position="130"/>
    </location>
</feature>
<sequence length="147" mass="17138">MSDIEKVIKISQKVEVILRDRYNAQGHGLGELYRNVENKLDADLIKQLRQINYIRNEVVHNPDYNLAKDKQRFFRLSKDVLIKLSVEKTKQPSFSKGIHFFSLISWYKILYGLIVLGLIGLLYVTVIPAYQLKRDSIPADKFKINTN</sequence>
<comment type="caution">
    <text evidence="2">The sequence shown here is derived from an EMBL/GenBank/DDBJ whole genome shotgun (WGS) entry which is preliminary data.</text>
</comment>
<keyword evidence="1" id="KW-0472">Membrane</keyword>
<reference evidence="2" key="1">
    <citation type="submission" date="2021-05" db="EMBL/GenBank/DDBJ databases">
        <authorList>
            <person name="Pietrasiak N."/>
            <person name="Ward R."/>
            <person name="Stajich J.E."/>
            <person name="Kurbessoian T."/>
        </authorList>
    </citation>
    <scope>NUCLEOTIDE SEQUENCE</scope>
    <source>
        <strain evidence="2">GSE-NOS-MK-12-04C</strain>
    </source>
</reference>
<keyword evidence="1" id="KW-0812">Transmembrane</keyword>
<accession>A0A951QR76</accession>
<evidence type="ECO:0000313" key="2">
    <source>
        <dbReference type="EMBL" id="MBW4670536.1"/>
    </source>
</evidence>
<name>A0A951QR76_9CYAN</name>
<dbReference type="Proteomes" id="UP000729701">
    <property type="component" value="Unassembled WGS sequence"/>
</dbReference>
<protein>
    <recommendedName>
        <fullName evidence="4">DUF4145 domain-containing protein</fullName>
    </recommendedName>
</protein>
<organism evidence="2 3">
    <name type="scientific">Cyanomargarita calcarea GSE-NOS-MK-12-04C</name>
    <dbReference type="NCBI Taxonomy" id="2839659"/>
    <lineage>
        <taxon>Bacteria</taxon>
        <taxon>Bacillati</taxon>
        <taxon>Cyanobacteriota</taxon>
        <taxon>Cyanophyceae</taxon>
        <taxon>Nostocales</taxon>
        <taxon>Cyanomargaritaceae</taxon>
        <taxon>Cyanomargarita</taxon>
    </lineage>
</organism>
<dbReference type="AlphaFoldDB" id="A0A951QR76"/>
<proteinExistence type="predicted"/>
<evidence type="ECO:0000256" key="1">
    <source>
        <dbReference type="SAM" id="Phobius"/>
    </source>
</evidence>
<dbReference type="EMBL" id="JAHHGZ010000032">
    <property type="protein sequence ID" value="MBW4670536.1"/>
    <property type="molecule type" value="Genomic_DNA"/>
</dbReference>
<evidence type="ECO:0000313" key="3">
    <source>
        <dbReference type="Proteomes" id="UP000729701"/>
    </source>
</evidence>
<evidence type="ECO:0008006" key="4">
    <source>
        <dbReference type="Google" id="ProtNLM"/>
    </source>
</evidence>